<comment type="caution">
    <text evidence="2">The sequence shown here is derived from an EMBL/GenBank/DDBJ whole genome shotgun (WGS) entry which is preliminary data.</text>
</comment>
<name>A0A4Y2RR42_ARAVE</name>
<feature type="region of interest" description="Disordered" evidence="1">
    <location>
        <begin position="35"/>
        <end position="59"/>
    </location>
</feature>
<reference evidence="2 3" key="1">
    <citation type="journal article" date="2019" name="Sci. Rep.">
        <title>Orb-weaving spider Araneus ventricosus genome elucidates the spidroin gene catalogue.</title>
        <authorList>
            <person name="Kono N."/>
            <person name="Nakamura H."/>
            <person name="Ohtoshi R."/>
            <person name="Moran D.A.P."/>
            <person name="Shinohara A."/>
            <person name="Yoshida Y."/>
            <person name="Fujiwara M."/>
            <person name="Mori M."/>
            <person name="Tomita M."/>
            <person name="Arakawa K."/>
        </authorList>
    </citation>
    <scope>NUCLEOTIDE SEQUENCE [LARGE SCALE GENOMIC DNA]</scope>
</reference>
<dbReference type="Proteomes" id="UP000499080">
    <property type="component" value="Unassembled WGS sequence"/>
</dbReference>
<sequence>MSMNGGKKSGFGHCLYALSGYNGMAFTPWVTLQGENSRRTSPIPPRVTTPAKMRQHNRTWGGRIRTELDNFLRQACEASCFHIVIPEESHDSLVI</sequence>
<evidence type="ECO:0000256" key="1">
    <source>
        <dbReference type="SAM" id="MobiDB-lite"/>
    </source>
</evidence>
<feature type="non-terminal residue" evidence="2">
    <location>
        <position position="95"/>
    </location>
</feature>
<protein>
    <submittedName>
        <fullName evidence="2">Uncharacterized protein</fullName>
    </submittedName>
</protein>
<evidence type="ECO:0000313" key="3">
    <source>
        <dbReference type="Proteomes" id="UP000499080"/>
    </source>
</evidence>
<dbReference type="EMBL" id="BGPR01018120">
    <property type="protein sequence ID" value="GBN78292.1"/>
    <property type="molecule type" value="Genomic_DNA"/>
</dbReference>
<evidence type="ECO:0000313" key="2">
    <source>
        <dbReference type="EMBL" id="GBN78292.1"/>
    </source>
</evidence>
<dbReference type="AlphaFoldDB" id="A0A4Y2RR42"/>
<organism evidence="2 3">
    <name type="scientific">Araneus ventricosus</name>
    <name type="common">Orbweaver spider</name>
    <name type="synonym">Epeira ventricosa</name>
    <dbReference type="NCBI Taxonomy" id="182803"/>
    <lineage>
        <taxon>Eukaryota</taxon>
        <taxon>Metazoa</taxon>
        <taxon>Ecdysozoa</taxon>
        <taxon>Arthropoda</taxon>
        <taxon>Chelicerata</taxon>
        <taxon>Arachnida</taxon>
        <taxon>Araneae</taxon>
        <taxon>Araneomorphae</taxon>
        <taxon>Entelegynae</taxon>
        <taxon>Araneoidea</taxon>
        <taxon>Araneidae</taxon>
        <taxon>Araneus</taxon>
    </lineage>
</organism>
<accession>A0A4Y2RR42</accession>
<gene>
    <name evidence="2" type="ORF">AVEN_261467_1</name>
</gene>
<proteinExistence type="predicted"/>
<keyword evidence="3" id="KW-1185">Reference proteome</keyword>